<feature type="domain" description="Peptidase S9 prolyl oligopeptidase catalytic" evidence="3">
    <location>
        <begin position="447"/>
        <end position="659"/>
    </location>
</feature>
<dbReference type="InterPro" id="IPR011659">
    <property type="entry name" value="WD40"/>
</dbReference>
<keyword evidence="1" id="KW-0378">Hydrolase</keyword>
<reference evidence="4" key="2">
    <citation type="submission" date="2020-09" db="EMBL/GenBank/DDBJ databases">
        <authorList>
            <person name="Sun Q."/>
            <person name="Zhou Y."/>
        </authorList>
    </citation>
    <scope>NUCLEOTIDE SEQUENCE</scope>
    <source>
        <strain evidence="4">CGMCC 1.14988</strain>
    </source>
</reference>
<name>A0A8J3AGH4_9ACTN</name>
<reference evidence="4" key="1">
    <citation type="journal article" date="2014" name="Int. J. Syst. Evol. Microbiol.">
        <title>Complete genome sequence of Corynebacterium casei LMG S-19264T (=DSM 44701T), isolated from a smear-ripened cheese.</title>
        <authorList>
            <consortium name="US DOE Joint Genome Institute (JGI-PGF)"/>
            <person name="Walter F."/>
            <person name="Albersmeier A."/>
            <person name="Kalinowski J."/>
            <person name="Ruckert C."/>
        </authorList>
    </citation>
    <scope>NUCLEOTIDE SEQUENCE</scope>
    <source>
        <strain evidence="4">CGMCC 1.14988</strain>
    </source>
</reference>
<dbReference type="AlphaFoldDB" id="A0A8J3AGH4"/>
<dbReference type="EMBL" id="BMHA01000009">
    <property type="protein sequence ID" value="GGI07808.1"/>
    <property type="molecule type" value="Genomic_DNA"/>
</dbReference>
<keyword evidence="2" id="KW-0645">Protease</keyword>
<dbReference type="Pfam" id="PF07676">
    <property type="entry name" value="PD40"/>
    <property type="match status" value="2"/>
</dbReference>
<dbReference type="InterPro" id="IPR001375">
    <property type="entry name" value="Peptidase_S9_cat"/>
</dbReference>
<dbReference type="GO" id="GO:0004252">
    <property type="term" value="F:serine-type endopeptidase activity"/>
    <property type="evidence" value="ECO:0007669"/>
    <property type="project" value="TreeGrafter"/>
</dbReference>
<evidence type="ECO:0000256" key="1">
    <source>
        <dbReference type="ARBA" id="ARBA00022801"/>
    </source>
</evidence>
<evidence type="ECO:0000313" key="5">
    <source>
        <dbReference type="Proteomes" id="UP000650511"/>
    </source>
</evidence>
<proteinExistence type="predicted"/>
<evidence type="ECO:0000313" key="4">
    <source>
        <dbReference type="EMBL" id="GGI07808.1"/>
    </source>
</evidence>
<evidence type="ECO:0000256" key="2">
    <source>
        <dbReference type="ARBA" id="ARBA00022825"/>
    </source>
</evidence>
<evidence type="ECO:0000259" key="3">
    <source>
        <dbReference type="Pfam" id="PF00326"/>
    </source>
</evidence>
<dbReference type="PANTHER" id="PTHR42776:SF27">
    <property type="entry name" value="DIPEPTIDYL PEPTIDASE FAMILY MEMBER 6"/>
    <property type="match status" value="1"/>
</dbReference>
<dbReference type="Gene3D" id="3.40.50.1820">
    <property type="entry name" value="alpha/beta hydrolase"/>
    <property type="match status" value="1"/>
</dbReference>
<dbReference type="Proteomes" id="UP000650511">
    <property type="component" value="Unassembled WGS sequence"/>
</dbReference>
<keyword evidence="2" id="KW-0720">Serine protease</keyword>
<gene>
    <name evidence="4" type="primary">yuxL</name>
    <name evidence="4" type="ORF">GCM10011354_25940</name>
</gene>
<protein>
    <submittedName>
        <fullName evidence="4">Putative peptidase YuxL</fullName>
    </submittedName>
</protein>
<comment type="caution">
    <text evidence="4">The sequence shown here is derived from an EMBL/GenBank/DDBJ whole genome shotgun (WGS) entry which is preliminary data.</text>
</comment>
<organism evidence="4 5">
    <name type="scientific">Egicoccus halophilus</name>
    <dbReference type="NCBI Taxonomy" id="1670830"/>
    <lineage>
        <taxon>Bacteria</taxon>
        <taxon>Bacillati</taxon>
        <taxon>Actinomycetota</taxon>
        <taxon>Nitriliruptoria</taxon>
        <taxon>Egicoccales</taxon>
        <taxon>Egicoccaceae</taxon>
        <taxon>Egicoccus</taxon>
    </lineage>
</organism>
<dbReference type="RefSeq" id="WP_165404176.1">
    <property type="nucleotide sequence ID" value="NZ_BMHA01000009.1"/>
</dbReference>
<keyword evidence="5" id="KW-1185">Reference proteome</keyword>
<dbReference type="Gene3D" id="2.120.10.30">
    <property type="entry name" value="TolB, C-terminal domain"/>
    <property type="match status" value="2"/>
</dbReference>
<sequence>MRPQDLQHLVLPSDPQLHPDGRRVAFVLSELDVEDDRTLRTIHLFDGVRTRRFTHGPSDSLPRWSPDGSCLAFLRTGVEEGERPQLVLMPADGGEAQRRTELPLGVSDFAWSPDGRQLVLVAARWVDEVADLDDDERRRRPKRITRLPYRTDAGGWVHDRTVHLWLVDRDGTEPPRQLTTVARDHREPAWRPDGRAIAFVARPEDGDELDPHVQVFELDLDTGDVRPLLAPGAWSWVGWSPDGRLFALGHVDPFDWPGTHDVFWCRPTDDGAYPFAPVELLASLDRDVLPGAPGTSTVGPQFVAGGFHLALEDRGTTKVVHVDLDGWDPDGDTPPSVRDVVGGRRSVTGFGVRRDASALVFTVTDPATPGELVWSHDGRERNLTDLTPGFRARSRILPTQRFTFVREDAEIDAWAVLPDGFDEAAPGTVPLLINIHGGPTSQYGDYFFDEFQVEAGAGYLAVGSNPRGSSGRGADWARAVVGAWTDHGSVDTLDLEALVDATLERFPQADPDRIGIMGGSYGGYATARLLARSDRYRSAIVERGLLQWESFSGTSDIGPYFDRMFLSASLPDGVEAHRAASPVGTASSVTAPTLVLHSEADHRCPIEQGEQYFVALKRAGVTTEMVRFPDETHELSRSGSPKHRIERFEVVLDWHARHLLGAADPDGDPATVAPGSPRV</sequence>
<dbReference type="SUPFAM" id="SSF53474">
    <property type="entry name" value="alpha/beta-Hydrolases"/>
    <property type="match status" value="1"/>
</dbReference>
<accession>A0A8J3AGH4</accession>
<dbReference type="SUPFAM" id="SSF82171">
    <property type="entry name" value="DPP6 N-terminal domain-like"/>
    <property type="match status" value="1"/>
</dbReference>
<dbReference type="GO" id="GO:0006508">
    <property type="term" value="P:proteolysis"/>
    <property type="evidence" value="ECO:0007669"/>
    <property type="project" value="InterPro"/>
</dbReference>
<dbReference type="InterPro" id="IPR011042">
    <property type="entry name" value="6-blade_b-propeller_TolB-like"/>
</dbReference>
<dbReference type="InterPro" id="IPR029058">
    <property type="entry name" value="AB_hydrolase_fold"/>
</dbReference>
<dbReference type="Pfam" id="PF00326">
    <property type="entry name" value="Peptidase_S9"/>
    <property type="match status" value="1"/>
</dbReference>
<dbReference type="PANTHER" id="PTHR42776">
    <property type="entry name" value="SERINE PEPTIDASE S9 FAMILY MEMBER"/>
    <property type="match status" value="1"/>
</dbReference>